<keyword evidence="4" id="KW-0804">Transcription</keyword>
<organism evidence="7 8">
    <name type="scientific">Georgfuchsia toluolica</name>
    <dbReference type="NCBI Taxonomy" id="424218"/>
    <lineage>
        <taxon>Bacteria</taxon>
        <taxon>Pseudomonadati</taxon>
        <taxon>Pseudomonadota</taxon>
        <taxon>Betaproteobacteria</taxon>
        <taxon>Nitrosomonadales</taxon>
        <taxon>Sterolibacteriaceae</taxon>
        <taxon>Georgfuchsia</taxon>
    </lineage>
</organism>
<keyword evidence="8" id="KW-1185">Reference proteome</keyword>
<dbReference type="InterPro" id="IPR009057">
    <property type="entry name" value="Homeodomain-like_sf"/>
</dbReference>
<dbReference type="EMBL" id="CAJQUM010000001">
    <property type="protein sequence ID" value="CAG4884245.1"/>
    <property type="molecule type" value="Genomic_DNA"/>
</dbReference>
<evidence type="ECO:0000256" key="3">
    <source>
        <dbReference type="ARBA" id="ARBA00023015"/>
    </source>
</evidence>
<dbReference type="SUPFAM" id="SSF46689">
    <property type="entry name" value="Homeodomain-like"/>
    <property type="match status" value="1"/>
</dbReference>
<evidence type="ECO:0000256" key="4">
    <source>
        <dbReference type="ARBA" id="ARBA00023163"/>
    </source>
</evidence>
<dbReference type="PRINTS" id="PR01590">
    <property type="entry name" value="HTHFIS"/>
</dbReference>
<feature type="domain" description="NorR-like AAA+ ATPase lid" evidence="6">
    <location>
        <begin position="2"/>
        <end position="45"/>
    </location>
</feature>
<evidence type="ECO:0000313" key="8">
    <source>
        <dbReference type="Proteomes" id="UP000742786"/>
    </source>
</evidence>
<feature type="domain" description="DNA binding HTH" evidence="5">
    <location>
        <begin position="74"/>
        <end position="113"/>
    </location>
</feature>
<dbReference type="Proteomes" id="UP000742786">
    <property type="component" value="Unassembled WGS sequence"/>
</dbReference>
<dbReference type="InterPro" id="IPR025944">
    <property type="entry name" value="Sigma_54_int_dom_CS"/>
</dbReference>
<reference evidence="7" key="1">
    <citation type="submission" date="2021-04" db="EMBL/GenBank/DDBJ databases">
        <authorList>
            <person name="Hornung B."/>
        </authorList>
    </citation>
    <scope>NUCLEOTIDE SEQUENCE</scope>
    <source>
        <strain evidence="7">G5G6</strain>
    </source>
</reference>
<dbReference type="InterPro" id="IPR002197">
    <property type="entry name" value="HTH_Fis"/>
</dbReference>
<dbReference type="Pfam" id="PF02954">
    <property type="entry name" value="HTH_8"/>
    <property type="match status" value="1"/>
</dbReference>
<dbReference type="InterPro" id="IPR058031">
    <property type="entry name" value="AAA_lid_NorR"/>
</dbReference>
<evidence type="ECO:0000256" key="2">
    <source>
        <dbReference type="ARBA" id="ARBA00022840"/>
    </source>
</evidence>
<accession>A0A916N9P5</accession>
<protein>
    <recommendedName>
        <fullName evidence="9">DNA binding HTH domain-containing protein</fullName>
    </recommendedName>
</protein>
<keyword evidence="1" id="KW-0547">Nucleotide-binding</keyword>
<keyword evidence="3" id="KW-0805">Transcription regulation</keyword>
<sequence length="122" mass="13414">MLYAFPGNVRELRNIVIRLTAKHAGNVVSAGDLAAEFDTLNESSPASPTSHSDLVSTLSQEIQENPGFSLDTSLRRWEQAYIEAAQRIAHGNISQAARILGLNRTTLYNRMEALSRNSAETQ</sequence>
<dbReference type="PROSITE" id="PS00688">
    <property type="entry name" value="SIGMA54_INTERACT_3"/>
    <property type="match status" value="1"/>
</dbReference>
<name>A0A916N9P5_9PROT</name>
<comment type="caution">
    <text evidence="7">The sequence shown here is derived from an EMBL/GenBank/DDBJ whole genome shotgun (WGS) entry which is preliminary data.</text>
</comment>
<evidence type="ECO:0000256" key="1">
    <source>
        <dbReference type="ARBA" id="ARBA00022741"/>
    </source>
</evidence>
<evidence type="ECO:0000259" key="6">
    <source>
        <dbReference type="Pfam" id="PF25601"/>
    </source>
</evidence>
<evidence type="ECO:0008006" key="9">
    <source>
        <dbReference type="Google" id="ProtNLM"/>
    </source>
</evidence>
<evidence type="ECO:0000259" key="5">
    <source>
        <dbReference type="Pfam" id="PF02954"/>
    </source>
</evidence>
<evidence type="ECO:0000313" key="7">
    <source>
        <dbReference type="EMBL" id="CAG4884245.1"/>
    </source>
</evidence>
<dbReference type="Pfam" id="PF25601">
    <property type="entry name" value="AAA_lid_14"/>
    <property type="match status" value="1"/>
</dbReference>
<dbReference type="AlphaFoldDB" id="A0A916N9P5"/>
<proteinExistence type="predicted"/>
<dbReference type="Gene3D" id="1.10.8.60">
    <property type="match status" value="1"/>
</dbReference>
<dbReference type="PANTHER" id="PTHR32071:SF57">
    <property type="entry name" value="C4-DICARBOXYLATE TRANSPORT TRANSCRIPTIONAL REGULATORY PROTEIN DCTD"/>
    <property type="match status" value="1"/>
</dbReference>
<dbReference type="PANTHER" id="PTHR32071">
    <property type="entry name" value="TRANSCRIPTIONAL REGULATORY PROTEIN"/>
    <property type="match status" value="1"/>
</dbReference>
<dbReference type="GO" id="GO:0043565">
    <property type="term" value="F:sequence-specific DNA binding"/>
    <property type="evidence" value="ECO:0007669"/>
    <property type="project" value="InterPro"/>
</dbReference>
<keyword evidence="2" id="KW-0067">ATP-binding</keyword>
<gene>
    <name evidence="7" type="ORF">GTOL_12128</name>
</gene>
<dbReference type="Gene3D" id="1.10.10.60">
    <property type="entry name" value="Homeodomain-like"/>
    <property type="match status" value="1"/>
</dbReference>